<keyword evidence="3" id="KW-1185">Reference proteome</keyword>
<reference evidence="2" key="1">
    <citation type="journal article" date="2022" name="bioRxiv">
        <title>Sequencing and chromosome-scale assembly of the giantPleurodeles waltlgenome.</title>
        <authorList>
            <person name="Brown T."/>
            <person name="Elewa A."/>
            <person name="Iarovenko S."/>
            <person name="Subramanian E."/>
            <person name="Araus A.J."/>
            <person name="Petzold A."/>
            <person name="Susuki M."/>
            <person name="Suzuki K.-i.T."/>
            <person name="Hayashi T."/>
            <person name="Toyoda A."/>
            <person name="Oliveira C."/>
            <person name="Osipova E."/>
            <person name="Leigh N.D."/>
            <person name="Simon A."/>
            <person name="Yun M.H."/>
        </authorList>
    </citation>
    <scope>NUCLEOTIDE SEQUENCE</scope>
    <source>
        <strain evidence="2">20211129_DDA</strain>
        <tissue evidence="2">Liver</tissue>
    </source>
</reference>
<comment type="caution">
    <text evidence="2">The sequence shown here is derived from an EMBL/GenBank/DDBJ whole genome shotgun (WGS) entry which is preliminary data.</text>
</comment>
<protein>
    <submittedName>
        <fullName evidence="2">Uncharacterized protein</fullName>
    </submittedName>
</protein>
<organism evidence="2 3">
    <name type="scientific">Pleurodeles waltl</name>
    <name type="common">Iberian ribbed newt</name>
    <dbReference type="NCBI Taxonomy" id="8319"/>
    <lineage>
        <taxon>Eukaryota</taxon>
        <taxon>Metazoa</taxon>
        <taxon>Chordata</taxon>
        <taxon>Craniata</taxon>
        <taxon>Vertebrata</taxon>
        <taxon>Euteleostomi</taxon>
        <taxon>Amphibia</taxon>
        <taxon>Batrachia</taxon>
        <taxon>Caudata</taxon>
        <taxon>Salamandroidea</taxon>
        <taxon>Salamandridae</taxon>
        <taxon>Pleurodelinae</taxon>
        <taxon>Pleurodeles</taxon>
    </lineage>
</organism>
<feature type="coiled-coil region" evidence="1">
    <location>
        <begin position="29"/>
        <end position="85"/>
    </location>
</feature>
<dbReference type="Proteomes" id="UP001066276">
    <property type="component" value="Chromosome 1_1"/>
</dbReference>
<dbReference type="AlphaFoldDB" id="A0AAV7X0Z5"/>
<keyword evidence="1" id="KW-0175">Coiled coil</keyword>
<evidence type="ECO:0000313" key="2">
    <source>
        <dbReference type="EMBL" id="KAJ1219149.1"/>
    </source>
</evidence>
<name>A0AAV7X0Z5_PLEWA</name>
<evidence type="ECO:0000256" key="1">
    <source>
        <dbReference type="SAM" id="Coils"/>
    </source>
</evidence>
<evidence type="ECO:0000313" key="3">
    <source>
        <dbReference type="Proteomes" id="UP001066276"/>
    </source>
</evidence>
<gene>
    <name evidence="2" type="ORF">NDU88_006720</name>
</gene>
<proteinExistence type="predicted"/>
<dbReference type="EMBL" id="JANPWB010000001">
    <property type="protein sequence ID" value="KAJ1219149.1"/>
    <property type="molecule type" value="Genomic_DNA"/>
</dbReference>
<sequence length="163" mass="18298">MVDRGGPLSFGWRFSFAIDNSLFFRAMSFKELEDRREKITLNLELAKQDKKQALALAKLEKDQVLAKLENKQALAENRLAMEEKKMAHELSLRELDIGALQIRSYCSNGGNLPAVSDSESRGRSPKKLIPKPLLRGNIKKWLATDEATLTVHGVPEEHLGGNL</sequence>
<accession>A0AAV7X0Z5</accession>